<comment type="caution">
    <text evidence="3">The sequence shown here is derived from an EMBL/GenBank/DDBJ whole genome shotgun (WGS) entry which is preliminary data.</text>
</comment>
<name>A0ABM8VPK3_9BACL</name>
<dbReference type="Proteomes" id="UP000730618">
    <property type="component" value="Unassembled WGS sequence"/>
</dbReference>
<dbReference type="CDD" id="cd00090">
    <property type="entry name" value="HTH_ARSR"/>
    <property type="match status" value="1"/>
</dbReference>
<proteinExistence type="predicted"/>
<accession>A0ABM8VPK3</accession>
<protein>
    <recommendedName>
        <fullName evidence="2">HTH arsR-type domain-containing protein</fullName>
    </recommendedName>
</protein>
<keyword evidence="4" id="KW-1185">Reference proteome</keyword>
<evidence type="ECO:0000313" key="3">
    <source>
        <dbReference type="EMBL" id="CAG7652628.1"/>
    </source>
</evidence>
<dbReference type="SMART" id="SM00418">
    <property type="entry name" value="HTH_ARSR"/>
    <property type="match status" value="1"/>
</dbReference>
<organism evidence="3 4">
    <name type="scientific">Paenibacillus allorhizosphaerae</name>
    <dbReference type="NCBI Taxonomy" id="2849866"/>
    <lineage>
        <taxon>Bacteria</taxon>
        <taxon>Bacillati</taxon>
        <taxon>Bacillota</taxon>
        <taxon>Bacilli</taxon>
        <taxon>Bacillales</taxon>
        <taxon>Paenibacillaceae</taxon>
        <taxon>Paenibacillus</taxon>
    </lineage>
</organism>
<evidence type="ECO:0000256" key="1">
    <source>
        <dbReference type="ARBA" id="ARBA00023125"/>
    </source>
</evidence>
<gene>
    <name evidence="3" type="ORF">PAECIP111802_05282</name>
</gene>
<dbReference type="EMBL" id="CAJVCE010000018">
    <property type="protein sequence ID" value="CAG7652628.1"/>
    <property type="molecule type" value="Genomic_DNA"/>
</dbReference>
<keyword evidence="1" id="KW-0238">DNA-binding</keyword>
<dbReference type="InterPro" id="IPR011991">
    <property type="entry name" value="ArsR-like_HTH"/>
</dbReference>
<sequence length="309" mass="34860">MSRVLSITVDELLEIAKALASEIRIDIFKEIQKRKVNVNEIAEMFNLPPSTATVNIKKLEDAKLIRTELVPGLRGAQKICSAQYDRLVIHLGTIPEAEDTNFCHINMPVGHYVDCEVRPTCGLAAETGVIGFFDNPRSFYEPDKVNAQLLWFRQGFVEYMFPNRLPYDCELTGIELSMELCSEAPLHNPDWPSDITVWINGMEIGTWMSPGDFGGERGHLTPAWWETQDSQFGMLKKWKVTEGGSFIDGTRVSNLRVNELGIDGSHSFKVRIGVKPDAVNQGGINLFGRKFGNYDQDILLRMDYKPRSS</sequence>
<dbReference type="RefSeq" id="WP_218101502.1">
    <property type="nucleotide sequence ID" value="NZ_CAJVCE010000018.1"/>
</dbReference>
<feature type="domain" description="HTH arsR-type" evidence="2">
    <location>
        <begin position="14"/>
        <end position="99"/>
    </location>
</feature>
<dbReference type="InterPro" id="IPR001845">
    <property type="entry name" value="HTH_ArsR_DNA-bd_dom"/>
</dbReference>
<reference evidence="3 4" key="1">
    <citation type="submission" date="2021-06" db="EMBL/GenBank/DDBJ databases">
        <authorList>
            <person name="Criscuolo A."/>
        </authorList>
    </citation>
    <scope>NUCLEOTIDE SEQUENCE [LARGE SCALE GENOMIC DNA]</scope>
    <source>
        <strain evidence="4">CIP 111802</strain>
    </source>
</reference>
<dbReference type="Pfam" id="PF12840">
    <property type="entry name" value="HTH_20"/>
    <property type="match status" value="1"/>
</dbReference>
<evidence type="ECO:0000313" key="4">
    <source>
        <dbReference type="Proteomes" id="UP000730618"/>
    </source>
</evidence>
<evidence type="ECO:0000259" key="2">
    <source>
        <dbReference type="SMART" id="SM00418"/>
    </source>
</evidence>